<feature type="transmembrane region" description="Helical" evidence="1">
    <location>
        <begin position="91"/>
        <end position="107"/>
    </location>
</feature>
<protein>
    <recommendedName>
        <fullName evidence="6">O-antigen ligase like membrane protein</fullName>
    </recommendedName>
</protein>
<feature type="transmembrane region" description="Helical" evidence="1">
    <location>
        <begin position="60"/>
        <end position="79"/>
    </location>
</feature>
<proteinExistence type="predicted"/>
<dbReference type="GeneID" id="68363126"/>
<organism evidence="2 5">
    <name type="scientific">Eubacterium callanderi</name>
    <dbReference type="NCBI Taxonomy" id="53442"/>
    <lineage>
        <taxon>Bacteria</taxon>
        <taxon>Bacillati</taxon>
        <taxon>Bacillota</taxon>
        <taxon>Clostridia</taxon>
        <taxon>Eubacteriales</taxon>
        <taxon>Eubacteriaceae</taxon>
        <taxon>Eubacterium</taxon>
    </lineage>
</organism>
<reference evidence="3 4" key="1">
    <citation type="submission" date="2016-11" db="EMBL/GenBank/DDBJ databases">
        <authorList>
            <person name="Varghese N."/>
            <person name="Submissions S."/>
        </authorList>
    </citation>
    <scope>NUCLEOTIDE SEQUENCE [LARGE SCALE GENOMIC DNA]</scope>
    <source>
        <strain evidence="3 4">FD</strain>
    </source>
</reference>
<feature type="transmembrane region" description="Helical" evidence="1">
    <location>
        <begin position="180"/>
        <end position="198"/>
    </location>
</feature>
<feature type="transmembrane region" description="Helical" evidence="1">
    <location>
        <begin position="320"/>
        <end position="339"/>
    </location>
</feature>
<dbReference type="EMBL" id="FRBP01000008">
    <property type="protein sequence ID" value="SHL85434.1"/>
    <property type="molecule type" value="Genomic_DNA"/>
</dbReference>
<evidence type="ECO:0000256" key="1">
    <source>
        <dbReference type="SAM" id="Phobius"/>
    </source>
</evidence>
<dbReference type="KEGG" id="elm:ELI_1972"/>
<evidence type="ECO:0000313" key="2">
    <source>
        <dbReference type="EMBL" id="NZA40103.1"/>
    </source>
</evidence>
<feature type="transmembrane region" description="Helical" evidence="1">
    <location>
        <begin position="114"/>
        <end position="136"/>
    </location>
</feature>
<gene>
    <name evidence="2" type="ORF">H0N91_18715</name>
    <name evidence="3" type="ORF">SAMN04515649_108144</name>
</gene>
<evidence type="ECO:0000313" key="5">
    <source>
        <dbReference type="Proteomes" id="UP000586254"/>
    </source>
</evidence>
<keyword evidence="1" id="KW-0812">Transmembrane</keyword>
<sequence>MKSILTHKKYSIDFMLIEILMALIFLSIFNQINVGIHIVIFVLIVFLSSNYIPIKQIIPILIIDLVVGVMFISAGNYGTGFNDPLINFLKFYNYTQAYTIYLIMCNMDLQLKKVVLESIIFCVVVTALISMFYNVFVSDIAIRFRPPEMKFICTFGQYYVTMFIIAALSCKLLREQEYAVNRTLIIIIGIVLLLLNIIGNLVTGLVLCVCGILFALVFTRTKNIKKSIVLVILIFLLGLMFKSWIAFVVYRISDLGIFNEITSNKIEAIGNILIGNGQVDTLNSREKLSEFSMNSFYNSPYIGIGYKNYKFGTVGCHQEWSDFLAVFGIIGSLIFLLVIIKNSINIYKHLDDQVDKDSFIIALILLIMLGFFNPALMEETLIGVFVVAPNISLIFNERNLSKI</sequence>
<dbReference type="eggNOG" id="COG3307">
    <property type="taxonomic scope" value="Bacteria"/>
</dbReference>
<feature type="transmembrane region" description="Helical" evidence="1">
    <location>
        <begin position="156"/>
        <end position="173"/>
    </location>
</feature>
<dbReference type="Proteomes" id="UP000586254">
    <property type="component" value="Unassembled WGS sequence"/>
</dbReference>
<accession>A0A853JS44</accession>
<reference evidence="2 5" key="2">
    <citation type="submission" date="2020-07" db="EMBL/GenBank/DDBJ databases">
        <title>Organ Donor 1.</title>
        <authorList>
            <person name="Marsh A.J."/>
            <person name="Azcarate-Peril M.A."/>
        </authorList>
    </citation>
    <scope>NUCLEOTIDE SEQUENCE [LARGE SCALE GENOMIC DNA]</scope>
    <source>
        <strain evidence="2 5">AMC0717</strain>
    </source>
</reference>
<keyword evidence="1" id="KW-0472">Membrane</keyword>
<evidence type="ECO:0000313" key="4">
    <source>
        <dbReference type="Proteomes" id="UP000184012"/>
    </source>
</evidence>
<name>A0A853JS44_9FIRM</name>
<keyword evidence="1" id="KW-1133">Transmembrane helix</keyword>
<dbReference type="EMBL" id="JACCKS010000033">
    <property type="protein sequence ID" value="NZA40103.1"/>
    <property type="molecule type" value="Genomic_DNA"/>
</dbReference>
<evidence type="ECO:0008006" key="6">
    <source>
        <dbReference type="Google" id="ProtNLM"/>
    </source>
</evidence>
<dbReference type="Proteomes" id="UP000184012">
    <property type="component" value="Unassembled WGS sequence"/>
</dbReference>
<feature type="transmembrane region" description="Helical" evidence="1">
    <location>
        <begin position="228"/>
        <end position="250"/>
    </location>
</feature>
<feature type="transmembrane region" description="Helical" evidence="1">
    <location>
        <begin position="359"/>
        <end position="376"/>
    </location>
</feature>
<evidence type="ECO:0000313" key="3">
    <source>
        <dbReference type="EMBL" id="SHL85434.1"/>
    </source>
</evidence>
<comment type="caution">
    <text evidence="2">The sequence shown here is derived from an EMBL/GenBank/DDBJ whole genome shotgun (WGS) entry which is preliminary data.</text>
</comment>
<dbReference type="HOGENOM" id="CLU_682844_0_0_9"/>
<dbReference type="RefSeq" id="WP_013380276.1">
    <property type="nucleotide sequence ID" value="NC_014624.2"/>
</dbReference>
<dbReference type="AlphaFoldDB" id="A0A853JS44"/>